<evidence type="ECO:0000313" key="2">
    <source>
        <dbReference type="EMBL" id="QEC72158.1"/>
    </source>
</evidence>
<sequence>MRTRIKQHIYLLLAMTAVGSSLFAQSDIPVRSLPSEIFVTVKKGSTDTIPWKWKYGGRGDLHLSQSSLKNWAAGGEDFSMALTSYVNAFLYHRKGKHSWDTNVDFNFGYVQTTSTGGRKNDDRIAGTSKYGIKLDSAGKINASLLLNGRSQFFDGRQYYSKDSSSLVSSFMSPAYAVISLGLDYKPKPELSIFASPLTTRLTVILNKKLAALGLYGLDKGHRYHFAPGAFATINYQKDIIKNVNYRANLNLFSDYSEKPQNVDLDMSNNLSFKINRFLSASYSLDLIYDDDVRLFGPTGDSPGLQVKSMIGVGFSMPFKTGYARM</sequence>
<dbReference type="Proteomes" id="UP000321291">
    <property type="component" value="Chromosome"/>
</dbReference>
<reference evidence="2 3" key="1">
    <citation type="journal article" date="2017" name="Int. J. Syst. Evol. Microbiol.">
        <title>Arachidicoccus ginsenosidivorans sp. nov., with ginsenoside-converting activity isolated from ginseng cultivating soil.</title>
        <authorList>
            <person name="Siddiqi M.Z."/>
            <person name="Aslam Z."/>
            <person name="Im W.T."/>
        </authorList>
    </citation>
    <scope>NUCLEOTIDE SEQUENCE [LARGE SCALE GENOMIC DNA]</scope>
    <source>
        <strain evidence="2 3">Gsoil 809</strain>
    </source>
</reference>
<dbReference type="OrthoDB" id="1495718at2"/>
<evidence type="ECO:0000313" key="3">
    <source>
        <dbReference type="Proteomes" id="UP000321291"/>
    </source>
</evidence>
<evidence type="ECO:0000256" key="1">
    <source>
        <dbReference type="SAM" id="SignalP"/>
    </source>
</evidence>
<dbReference type="RefSeq" id="WP_146781973.1">
    <property type="nucleotide sequence ID" value="NZ_CP042434.1"/>
</dbReference>
<name>A0A5B8VPH9_9BACT</name>
<gene>
    <name evidence="2" type="ORF">FSB73_11220</name>
</gene>
<organism evidence="2 3">
    <name type="scientific">Arachidicoccus ginsenosidivorans</name>
    <dbReference type="NCBI Taxonomy" id="496057"/>
    <lineage>
        <taxon>Bacteria</taxon>
        <taxon>Pseudomonadati</taxon>
        <taxon>Bacteroidota</taxon>
        <taxon>Chitinophagia</taxon>
        <taxon>Chitinophagales</taxon>
        <taxon>Chitinophagaceae</taxon>
        <taxon>Arachidicoccus</taxon>
    </lineage>
</organism>
<dbReference type="AlphaFoldDB" id="A0A5B8VPH9"/>
<feature type="signal peptide" evidence="1">
    <location>
        <begin position="1"/>
        <end position="26"/>
    </location>
</feature>
<dbReference type="InterPro" id="IPR021428">
    <property type="entry name" value="DUF3078"/>
</dbReference>
<protein>
    <submittedName>
        <fullName evidence="2">DUF3078 domain-containing protein</fullName>
    </submittedName>
</protein>
<feature type="chain" id="PRO_5022803334" evidence="1">
    <location>
        <begin position="27"/>
        <end position="325"/>
    </location>
</feature>
<dbReference type="Pfam" id="PF11276">
    <property type="entry name" value="DUF3078"/>
    <property type="match status" value="1"/>
</dbReference>
<keyword evidence="3" id="KW-1185">Reference proteome</keyword>
<dbReference type="KEGG" id="agi:FSB73_11220"/>
<proteinExistence type="predicted"/>
<keyword evidence="1" id="KW-0732">Signal</keyword>
<dbReference type="EMBL" id="CP042434">
    <property type="protein sequence ID" value="QEC72158.1"/>
    <property type="molecule type" value="Genomic_DNA"/>
</dbReference>
<accession>A0A5B8VPH9</accession>